<evidence type="ECO:0000313" key="2">
    <source>
        <dbReference type="Proteomes" id="UP000237811"/>
    </source>
</evidence>
<dbReference type="GO" id="GO:0048244">
    <property type="term" value="F:phytanoyl-CoA dioxygenase activity"/>
    <property type="evidence" value="ECO:0007669"/>
    <property type="project" value="InterPro"/>
</dbReference>
<dbReference type="GO" id="GO:0001561">
    <property type="term" value="P:fatty acid alpha-oxidation"/>
    <property type="evidence" value="ECO:0007669"/>
    <property type="project" value="InterPro"/>
</dbReference>
<gene>
    <name evidence="1" type="ORF">C6P99_10775</name>
</gene>
<keyword evidence="1" id="KW-0223">Dioxygenase</keyword>
<evidence type="ECO:0000313" key="1">
    <source>
        <dbReference type="EMBL" id="PRE50743.1"/>
    </source>
</evidence>
<name>A0AB37AU23_9BURK</name>
<comment type="caution">
    <text evidence="1">The sequence shown here is derived from an EMBL/GenBank/DDBJ whole genome shotgun (WGS) entry which is preliminary data.</text>
</comment>
<dbReference type="PANTHER" id="PTHR21308:SF8">
    <property type="entry name" value="PHYTANOYL-COA DIOXYGENASE FAMILY PROTEIN (AFU_ORTHOLOGUE AFUA_2G09620)"/>
    <property type="match status" value="1"/>
</dbReference>
<dbReference type="PANTHER" id="PTHR21308">
    <property type="entry name" value="PHYTANOYL-COA ALPHA-HYDROXYLASE"/>
    <property type="match status" value="1"/>
</dbReference>
<proteinExistence type="predicted"/>
<keyword evidence="1" id="KW-0560">Oxidoreductase</keyword>
<dbReference type="Gene3D" id="2.60.120.620">
    <property type="entry name" value="q2cbj1_9rhob like domain"/>
    <property type="match status" value="1"/>
</dbReference>
<dbReference type="EMBL" id="PVFR01000030">
    <property type="protein sequence ID" value="PRE50743.1"/>
    <property type="molecule type" value="Genomic_DNA"/>
</dbReference>
<dbReference type="InterPro" id="IPR008775">
    <property type="entry name" value="Phytyl_CoA_dOase-like"/>
</dbReference>
<dbReference type="SUPFAM" id="SSF51197">
    <property type="entry name" value="Clavaminate synthase-like"/>
    <property type="match status" value="1"/>
</dbReference>
<sequence length="419" mass="46763">MIPACHRLTLSSIPIDTQWRRHVKAGNDAARAEERPWYTERACTVSAFAEQLVRPDHSDPRLATDICERIPVYDCRRLEGAVFDAPRRAALQAEWARVLHDGAGVLVLRHAFGDTRTIDDATAVFESIIDTERARGAGAGDHFAKAGANDRIWNAHEKLCTDAPMVFAAYFSNPVLMAVCEAWLGPCYQMTTQVNVVRPGGDAQQAHRDYHLGFQTVEEAERYPAHVHRMSPFLTLQGAVAHGDMPVESGPTKFLPYSQRYDEGYLAWRREDFRAYFEANFVQLPLAKGDAVFFNPALFHAAGANRTADIQRMANLLQVSSAYGRAMETLDRTRMCETLYPVLRERRANGRMSDAEAAAAVAACAEGYPFPTNLDRDPPVSGLAPESQQALMLRALREDWAPLRFAQALAEQAWRRGAE</sequence>
<organism evidence="1 2">
    <name type="scientific">Burkholderia multivorans</name>
    <dbReference type="NCBI Taxonomy" id="87883"/>
    <lineage>
        <taxon>Bacteria</taxon>
        <taxon>Pseudomonadati</taxon>
        <taxon>Pseudomonadota</taxon>
        <taxon>Betaproteobacteria</taxon>
        <taxon>Burkholderiales</taxon>
        <taxon>Burkholderiaceae</taxon>
        <taxon>Burkholderia</taxon>
        <taxon>Burkholderia cepacia complex</taxon>
    </lineage>
</organism>
<dbReference type="Proteomes" id="UP000237811">
    <property type="component" value="Unassembled WGS sequence"/>
</dbReference>
<protein>
    <submittedName>
        <fullName evidence="1">Phytanoyl-CoA dioxygenase</fullName>
    </submittedName>
</protein>
<reference evidence="1 2" key="1">
    <citation type="submission" date="2018-03" db="EMBL/GenBank/DDBJ databases">
        <authorList>
            <person name="Nguyen K."/>
            <person name="Fouts D."/>
            <person name="Sutton G."/>
        </authorList>
    </citation>
    <scope>NUCLEOTIDE SEQUENCE [LARGE SCALE GENOMIC DNA]</scope>
    <source>
        <strain evidence="1 2">AU14328</strain>
    </source>
</reference>
<dbReference type="Pfam" id="PF05721">
    <property type="entry name" value="PhyH"/>
    <property type="match status" value="1"/>
</dbReference>
<dbReference type="InterPro" id="IPR047128">
    <property type="entry name" value="PhyH"/>
</dbReference>
<dbReference type="AlphaFoldDB" id="A0AB37AU23"/>
<accession>A0AB37AU23</accession>
<dbReference type="RefSeq" id="WP_105776724.1">
    <property type="nucleotide sequence ID" value="NZ_PVFQ01000030.1"/>
</dbReference>